<dbReference type="PANTHER" id="PTHR10363:SF2">
    <property type="entry name" value="BLEOMYCIN HYDROLASE"/>
    <property type="match status" value="1"/>
</dbReference>
<dbReference type="RefSeq" id="WP_016182495.1">
    <property type="nucleotide sequence ID" value="NZ_JXKI01000002.1"/>
</dbReference>
<dbReference type="GO" id="GO:0009636">
    <property type="term" value="P:response to toxic substance"/>
    <property type="evidence" value="ECO:0007669"/>
    <property type="project" value="TreeGrafter"/>
</dbReference>
<name>S1NFJ5_9ENTE</name>
<evidence type="ECO:0000313" key="6">
    <source>
        <dbReference type="EMBL" id="EOW84433.1"/>
    </source>
</evidence>
<dbReference type="PIRSF" id="PIRSF005700">
    <property type="entry name" value="PepC"/>
    <property type="match status" value="1"/>
</dbReference>
<dbReference type="Proteomes" id="UP000014113">
    <property type="component" value="Unassembled WGS sequence"/>
</dbReference>
<keyword evidence="3 4" id="KW-0788">Thiol protease</keyword>
<evidence type="ECO:0000256" key="4">
    <source>
        <dbReference type="PIRNR" id="PIRNR005700"/>
    </source>
</evidence>
<dbReference type="Gene3D" id="3.90.70.10">
    <property type="entry name" value="Cysteine proteinases"/>
    <property type="match status" value="1"/>
</dbReference>
<evidence type="ECO:0000256" key="3">
    <source>
        <dbReference type="ARBA" id="ARBA00022807"/>
    </source>
</evidence>
<feature type="active site" evidence="5">
    <location>
        <position position="68"/>
    </location>
</feature>
<dbReference type="AlphaFoldDB" id="S1NFJ5"/>
<dbReference type="PANTHER" id="PTHR10363">
    <property type="entry name" value="BLEOMYCIN HYDROLASE"/>
    <property type="match status" value="1"/>
</dbReference>
<feature type="active site" evidence="5">
    <location>
        <position position="360"/>
    </location>
</feature>
<dbReference type="PROSITE" id="PS00139">
    <property type="entry name" value="THIOL_PROTEASE_CYS"/>
    <property type="match status" value="1"/>
</dbReference>
<dbReference type="EMBL" id="ASWJ01000004">
    <property type="protein sequence ID" value="EOW84433.1"/>
    <property type="molecule type" value="Genomic_DNA"/>
</dbReference>
<dbReference type="OrthoDB" id="1111399at2"/>
<feature type="active site" evidence="5">
    <location>
        <position position="381"/>
    </location>
</feature>
<dbReference type="GO" id="GO:0005737">
    <property type="term" value="C:cytoplasm"/>
    <property type="evidence" value="ECO:0007669"/>
    <property type="project" value="TreeGrafter"/>
</dbReference>
<protein>
    <recommendedName>
        <fullName evidence="4">Aminopeptidase</fullName>
    </recommendedName>
</protein>
<dbReference type="GO" id="GO:0043418">
    <property type="term" value="P:homocysteine catabolic process"/>
    <property type="evidence" value="ECO:0007669"/>
    <property type="project" value="TreeGrafter"/>
</dbReference>
<dbReference type="InterPro" id="IPR004134">
    <property type="entry name" value="Peptidase_C1B"/>
</dbReference>
<dbReference type="MEROPS" id="C01.086"/>
<evidence type="ECO:0000256" key="2">
    <source>
        <dbReference type="ARBA" id="ARBA00022801"/>
    </source>
</evidence>
<dbReference type="PATRIC" id="fig|1121865.3.peg.324"/>
<dbReference type="CDD" id="cd00585">
    <property type="entry name" value="Peptidase_C1B"/>
    <property type="match status" value="1"/>
</dbReference>
<evidence type="ECO:0000313" key="7">
    <source>
        <dbReference type="Proteomes" id="UP000014113"/>
    </source>
</evidence>
<comment type="similarity">
    <text evidence="4">Belongs to the peptidase C1 family.</text>
</comment>
<evidence type="ECO:0000256" key="5">
    <source>
        <dbReference type="PIRSR" id="PIRSR005700-1"/>
    </source>
</evidence>
<sequence length="440" mass="50516">MEITLENLATLQADYLKNEKLIAMQNALFENDLTKIASSQQAKAQQPFVFSIDLKTHGVTSQLQSGRCWLFSGLNVLREALIKELKIEGDFELSQNYLAFYDKLEKANWFMECVKKELAHDLDSEKMRFLLEGAVSDGGQWNMLVSLIEKYGICPKDAYPESFQAGHTRKMNRLINRRLRKFAAEAKAAFDQGQQDKIDRLQAQTLKEVYQFIAANFGVPPKEFVFEYYDQNHQAKAKHLTAHELYQLTNLNLADYVNVIHGPTQDKPFYQTFTVEYLGNVVDGQKVQLLNLPLDEFKQAAIKQMQAGEFVWFGCDCSQDGHREAGLWDDAYFQYEHAFDLDLQMSKEAMLISKESAMNHAMVFSGVHLVDDVAKRWKIENSWGEKVGHKGYFIASDSWFDQYVYVVAIHKRFLSEKALAALEQEAIMLKPWDAFGTLAD</sequence>
<proteinExistence type="inferred from homology"/>
<dbReference type="Pfam" id="PF03051">
    <property type="entry name" value="Peptidase_C1_2"/>
    <property type="match status" value="1"/>
</dbReference>
<gene>
    <name evidence="6" type="ORF">I568_00928</name>
</gene>
<keyword evidence="1 4" id="KW-0645">Protease</keyword>
<dbReference type="GO" id="GO:0070005">
    <property type="term" value="F:cysteine-type aminopeptidase activity"/>
    <property type="evidence" value="ECO:0007669"/>
    <property type="project" value="InterPro"/>
</dbReference>
<keyword evidence="2 4" id="KW-0378">Hydrolase</keyword>
<dbReference type="GO" id="GO:0006508">
    <property type="term" value="P:proteolysis"/>
    <property type="evidence" value="ECO:0007669"/>
    <property type="project" value="UniProtKB-KW"/>
</dbReference>
<evidence type="ECO:0000256" key="1">
    <source>
        <dbReference type="ARBA" id="ARBA00022670"/>
    </source>
</evidence>
<dbReference type="InterPro" id="IPR000169">
    <property type="entry name" value="Pept_cys_AS"/>
</dbReference>
<organism evidence="6 7">
    <name type="scientific">Enterococcus columbae DSM 7374 = ATCC 51263</name>
    <dbReference type="NCBI Taxonomy" id="1121865"/>
    <lineage>
        <taxon>Bacteria</taxon>
        <taxon>Bacillati</taxon>
        <taxon>Bacillota</taxon>
        <taxon>Bacilli</taxon>
        <taxon>Lactobacillales</taxon>
        <taxon>Enterococcaceae</taxon>
        <taxon>Enterococcus</taxon>
    </lineage>
</organism>
<dbReference type="InterPro" id="IPR038765">
    <property type="entry name" value="Papain-like_cys_pep_sf"/>
</dbReference>
<dbReference type="eggNOG" id="COG3579">
    <property type="taxonomic scope" value="Bacteria"/>
</dbReference>
<dbReference type="SUPFAM" id="SSF54001">
    <property type="entry name" value="Cysteine proteinases"/>
    <property type="match status" value="1"/>
</dbReference>
<keyword evidence="7" id="KW-1185">Reference proteome</keyword>
<dbReference type="STRING" id="1121865.OMW_00330"/>
<reference evidence="6 7" key="1">
    <citation type="submission" date="2013-03" db="EMBL/GenBank/DDBJ databases">
        <title>The Genome Sequence of Enterococcus columbae ATCC_51263 (PacBio/Illumina hybrid assembly).</title>
        <authorList>
            <consortium name="The Broad Institute Genomics Platform"/>
            <consortium name="The Broad Institute Genome Sequencing Center for Infectious Disease"/>
            <person name="Earl A."/>
            <person name="Russ C."/>
            <person name="Gilmore M."/>
            <person name="Surin D."/>
            <person name="Walker B."/>
            <person name="Young S."/>
            <person name="Zeng Q."/>
            <person name="Gargeya S."/>
            <person name="Fitzgerald M."/>
            <person name="Haas B."/>
            <person name="Abouelleil A."/>
            <person name="Allen A.W."/>
            <person name="Alvarado L."/>
            <person name="Arachchi H.M."/>
            <person name="Berlin A.M."/>
            <person name="Chapman S.B."/>
            <person name="Gainer-Dewar J."/>
            <person name="Goldberg J."/>
            <person name="Griggs A."/>
            <person name="Gujja S."/>
            <person name="Hansen M."/>
            <person name="Howarth C."/>
            <person name="Imamovic A."/>
            <person name="Ireland A."/>
            <person name="Larimer J."/>
            <person name="McCowan C."/>
            <person name="Murphy C."/>
            <person name="Pearson M."/>
            <person name="Poon T.W."/>
            <person name="Priest M."/>
            <person name="Roberts A."/>
            <person name="Saif S."/>
            <person name="Shea T."/>
            <person name="Sisk P."/>
            <person name="Sykes S."/>
            <person name="Wortman J."/>
            <person name="Nusbaum C."/>
            <person name="Birren B."/>
        </authorList>
    </citation>
    <scope>NUCLEOTIDE SEQUENCE [LARGE SCALE GENOMIC DNA]</scope>
    <source>
        <strain evidence="6 7">ATCC 51263</strain>
    </source>
</reference>
<comment type="caution">
    <text evidence="6">The sequence shown here is derived from an EMBL/GenBank/DDBJ whole genome shotgun (WGS) entry which is preliminary data.</text>
</comment>
<accession>S1NFJ5</accession>
<keyword evidence="4" id="KW-0031">Aminopeptidase</keyword>